<dbReference type="GO" id="GO:0051156">
    <property type="term" value="P:glucose 6-phosphate metabolic process"/>
    <property type="evidence" value="ECO:0007669"/>
    <property type="project" value="TreeGrafter"/>
</dbReference>
<evidence type="ECO:0000313" key="5">
    <source>
        <dbReference type="EMBL" id="CAG7590503.1"/>
    </source>
</evidence>
<dbReference type="GO" id="GO:0004347">
    <property type="term" value="F:glucose-6-phosphate isomerase activity"/>
    <property type="evidence" value="ECO:0007669"/>
    <property type="project" value="InterPro"/>
</dbReference>
<evidence type="ECO:0000256" key="2">
    <source>
        <dbReference type="ARBA" id="ARBA00023152"/>
    </source>
</evidence>
<organism evidence="5 6">
    <name type="scientific">Hyalomma marginatum</name>
    <dbReference type="NCBI Taxonomy" id="34627"/>
    <lineage>
        <taxon>Eukaryota</taxon>
        <taxon>Metazoa</taxon>
        <taxon>Ecdysozoa</taxon>
        <taxon>Arthropoda</taxon>
        <taxon>Chelicerata</taxon>
        <taxon>Arachnida</taxon>
        <taxon>Acari</taxon>
        <taxon>Parasitiformes</taxon>
        <taxon>Ixodida</taxon>
        <taxon>Ixodoidea</taxon>
        <taxon>Ixodidae</taxon>
        <taxon>Hyalomminae</taxon>
        <taxon>Hyalomma</taxon>
    </lineage>
</organism>
<evidence type="ECO:0000313" key="6">
    <source>
        <dbReference type="Proteomes" id="UP000837675"/>
    </source>
</evidence>
<dbReference type="GO" id="GO:0048029">
    <property type="term" value="F:monosaccharide binding"/>
    <property type="evidence" value="ECO:0007669"/>
    <property type="project" value="TreeGrafter"/>
</dbReference>
<dbReference type="InterPro" id="IPR046348">
    <property type="entry name" value="SIS_dom_sf"/>
</dbReference>
<dbReference type="GO" id="GO:0006096">
    <property type="term" value="P:glycolytic process"/>
    <property type="evidence" value="ECO:0007669"/>
    <property type="project" value="UniProtKB-KW"/>
</dbReference>
<keyword evidence="4" id="KW-0812">Transmembrane</keyword>
<comment type="caution">
    <text evidence="5">The sequence shown here is derived from an EMBL/GenBank/DDBJ whole genome shotgun (WGS) entry which is preliminary data.</text>
</comment>
<dbReference type="CDD" id="cd05016">
    <property type="entry name" value="SIS_PGI_2"/>
    <property type="match status" value="1"/>
</dbReference>
<reference evidence="5" key="1">
    <citation type="submission" date="2021-06" db="EMBL/GenBank/DDBJ databases">
        <authorList>
            <person name="Nardi T."/>
            <person name="Nardi T."/>
        </authorList>
    </citation>
    <scope>NUCLEOTIDE SEQUENCE</scope>
</reference>
<dbReference type="AlphaFoldDB" id="A0A8S4C1T6"/>
<dbReference type="SUPFAM" id="SSF53697">
    <property type="entry name" value="SIS domain"/>
    <property type="match status" value="1"/>
</dbReference>
<dbReference type="PANTHER" id="PTHR11469:SF1">
    <property type="entry name" value="GLUCOSE-6-PHOSPHATE ISOMERASE"/>
    <property type="match status" value="1"/>
</dbReference>
<dbReference type="Proteomes" id="UP000837675">
    <property type="component" value="Unassembled WGS sequence"/>
</dbReference>
<dbReference type="EMBL" id="CAJVAF010000104">
    <property type="protein sequence ID" value="CAG7590503.1"/>
    <property type="molecule type" value="Genomic_DNA"/>
</dbReference>
<evidence type="ECO:0000256" key="4">
    <source>
        <dbReference type="SAM" id="Phobius"/>
    </source>
</evidence>
<keyword evidence="4" id="KW-0472">Membrane</keyword>
<keyword evidence="3 5" id="KW-0413">Isomerase</keyword>
<dbReference type="PROSITE" id="PS51463">
    <property type="entry name" value="P_GLUCOSE_ISOMERASE_3"/>
    <property type="match status" value="1"/>
</dbReference>
<dbReference type="InterPro" id="IPR001672">
    <property type="entry name" value="G6P_Isomerase"/>
</dbReference>
<dbReference type="GO" id="GO:0097367">
    <property type="term" value="F:carbohydrate derivative binding"/>
    <property type="evidence" value="ECO:0007669"/>
    <property type="project" value="InterPro"/>
</dbReference>
<dbReference type="GO" id="GO:0006094">
    <property type="term" value="P:gluconeogenesis"/>
    <property type="evidence" value="ECO:0007669"/>
    <property type="project" value="UniProtKB-KW"/>
</dbReference>
<dbReference type="PANTHER" id="PTHR11469">
    <property type="entry name" value="GLUCOSE-6-PHOSPHATE ISOMERASE"/>
    <property type="match status" value="1"/>
</dbReference>
<evidence type="ECO:0000256" key="1">
    <source>
        <dbReference type="ARBA" id="ARBA00022432"/>
    </source>
</evidence>
<keyword evidence="1" id="KW-0312">Gluconeogenesis</keyword>
<proteinExistence type="predicted"/>
<name>A0A8S4C1T6_9ACAR</name>
<gene>
    <name evidence="5" type="ORF">MHYMCMPASI_00321</name>
</gene>
<keyword evidence="2" id="KW-0324">Glycolysis</keyword>
<keyword evidence="4" id="KW-1133">Transmembrane helix</keyword>
<dbReference type="Gene3D" id="3.40.50.10490">
    <property type="entry name" value="Glucose-6-phosphate isomerase like protein, domain 1"/>
    <property type="match status" value="2"/>
</dbReference>
<keyword evidence="6" id="KW-1185">Reference proteome</keyword>
<sequence length="386" mass="43457">MNYPYLYESNITNAAKVDVNTVISDILPLFESHLAQNFDTIFRLKNNIKKNFNALVIIGMGGAINSPALLLGLGKNSSFKIHTLDTPDPLKNELIKNVLALKETAFLVISSSGSTIESLTIAQYWIQEILHQNLLPHNHFYFILGNNKISPLQKLAALHNCQILPHINFSGRFAIFSNITVLPAVLVDLDVKGLFNGACAAINDLKHKRDFSIMAKSAFDVLYLKHNNMLNHVLIAYDSLLTDFLNWKCQIIAESLGKDGHGITPIQNSAPQCQHSYFQLYIDGPKDKFFTFFVVDKHIKDQEIQPTNHTLAKVIETQSSVSYNFFKENCLPVRKIQIKCLNEYTLGFLTMHTILETAIIAKHLKIDLFNQPGVERIKAALQAHLT</sequence>
<feature type="transmembrane region" description="Helical" evidence="4">
    <location>
        <begin position="52"/>
        <end position="73"/>
    </location>
</feature>
<dbReference type="GO" id="GO:0005829">
    <property type="term" value="C:cytosol"/>
    <property type="evidence" value="ECO:0007669"/>
    <property type="project" value="TreeGrafter"/>
</dbReference>
<evidence type="ECO:0000256" key="3">
    <source>
        <dbReference type="ARBA" id="ARBA00023235"/>
    </source>
</evidence>
<dbReference type="InterPro" id="IPR035482">
    <property type="entry name" value="SIS_PGI_2"/>
</dbReference>
<protein>
    <submittedName>
        <fullName evidence="5">Glucose-6-phosphate isomerase</fullName>
    </submittedName>
</protein>
<accession>A0A8S4C1T6</accession>